<protein>
    <submittedName>
        <fullName evidence="2">Uncharacterized protein</fullName>
    </submittedName>
</protein>
<proteinExistence type="predicted"/>
<feature type="transmembrane region" description="Helical" evidence="1">
    <location>
        <begin position="222"/>
        <end position="239"/>
    </location>
</feature>
<dbReference type="EMBL" id="MZGT01000016">
    <property type="protein sequence ID" value="OPJ63722.1"/>
    <property type="molecule type" value="Genomic_DNA"/>
</dbReference>
<reference evidence="2 3" key="1">
    <citation type="submission" date="2017-03" db="EMBL/GenBank/DDBJ databases">
        <title>Genome sequence of Clostridium chromiireducens DSM 23318.</title>
        <authorList>
            <person name="Poehlein A."/>
            <person name="Daniel R."/>
        </authorList>
    </citation>
    <scope>NUCLEOTIDE SEQUENCE [LARGE SCALE GENOMIC DNA]</scope>
    <source>
        <strain evidence="2 3">DSM 23318</strain>
    </source>
</reference>
<dbReference type="AlphaFoldDB" id="A0A1V4IUL8"/>
<evidence type="ECO:0000313" key="2">
    <source>
        <dbReference type="EMBL" id="OPJ63722.1"/>
    </source>
</evidence>
<keyword evidence="3" id="KW-1185">Reference proteome</keyword>
<sequence length="276" mass="32640">MKDLLDLLKNGDYTTFFIFVLIFIFIWLFKDMKKTLLETKKSDLNFIDQSIESHALSLKAVYFFLNNSKSENDLLTTLYSSYKYFDKHILEIVDKFSASSCIISQEEKSKLLITLSKELKGKITILKEKQLYQTVDKDYKLSIFYFWDTASKNNFDIYYNAFLYSLIILVISVTSLELIMHLYTLEPKTSVPLIVLIIGYLFWLFLLPISINVLLKKDFKKICLLILFSISPFVLTYFIHIFENYIFKIVILTIFIISISINFYVDIKYLKLLRNK</sequence>
<organism evidence="2 3">
    <name type="scientific">Clostridium chromiireducens</name>
    <dbReference type="NCBI Taxonomy" id="225345"/>
    <lineage>
        <taxon>Bacteria</taxon>
        <taxon>Bacillati</taxon>
        <taxon>Bacillota</taxon>
        <taxon>Clostridia</taxon>
        <taxon>Eubacteriales</taxon>
        <taxon>Clostridiaceae</taxon>
        <taxon>Clostridium</taxon>
    </lineage>
</organism>
<comment type="caution">
    <text evidence="2">The sequence shown here is derived from an EMBL/GenBank/DDBJ whole genome shotgun (WGS) entry which is preliminary data.</text>
</comment>
<keyword evidence="1" id="KW-0472">Membrane</keyword>
<dbReference type="STRING" id="225345.CLCHR_15370"/>
<evidence type="ECO:0000256" key="1">
    <source>
        <dbReference type="SAM" id="Phobius"/>
    </source>
</evidence>
<keyword evidence="1" id="KW-1133">Transmembrane helix</keyword>
<dbReference type="OrthoDB" id="9996423at2"/>
<accession>A0A1V4IUL8</accession>
<feature type="transmembrane region" description="Helical" evidence="1">
    <location>
        <begin position="191"/>
        <end position="215"/>
    </location>
</feature>
<keyword evidence="1" id="KW-0812">Transmembrane</keyword>
<feature type="transmembrane region" description="Helical" evidence="1">
    <location>
        <begin position="161"/>
        <end position="185"/>
    </location>
</feature>
<dbReference type="RefSeq" id="WP_079439105.1">
    <property type="nucleotide sequence ID" value="NZ_MZGT01000016.1"/>
</dbReference>
<dbReference type="Proteomes" id="UP000191056">
    <property type="component" value="Unassembled WGS sequence"/>
</dbReference>
<feature type="transmembrane region" description="Helical" evidence="1">
    <location>
        <begin position="245"/>
        <end position="265"/>
    </location>
</feature>
<evidence type="ECO:0000313" key="3">
    <source>
        <dbReference type="Proteomes" id="UP000191056"/>
    </source>
</evidence>
<name>A0A1V4IUL8_9CLOT</name>
<gene>
    <name evidence="2" type="ORF">CLCHR_15370</name>
</gene>
<feature type="transmembrane region" description="Helical" evidence="1">
    <location>
        <begin position="12"/>
        <end position="29"/>
    </location>
</feature>